<dbReference type="InterPro" id="IPR001584">
    <property type="entry name" value="Integrase_cat-core"/>
</dbReference>
<dbReference type="PANTHER" id="PTHR42648:SF26">
    <property type="entry name" value="INTEGRASE CATALYTIC DOMAIN-CONTAINING PROTEIN"/>
    <property type="match status" value="1"/>
</dbReference>
<name>A0AAQ3MZH6_VIGMU</name>
<gene>
    <name evidence="2" type="ORF">V8G54_026849</name>
</gene>
<sequence>MNFKIKTLYSDNGGEFIKLRNFLQANGISHLTTPPHNPEHNGHAEHKHHHLTKTAKCLLYHDSLPFFLFVLCFSNCSLPYKLYAHFWPPHQHASSNPIPVSP</sequence>
<dbReference type="InterPro" id="IPR036397">
    <property type="entry name" value="RNaseH_sf"/>
</dbReference>
<dbReference type="GO" id="GO:0015074">
    <property type="term" value="P:DNA integration"/>
    <property type="evidence" value="ECO:0007669"/>
    <property type="project" value="InterPro"/>
</dbReference>
<accession>A0AAQ3MZH6</accession>
<dbReference type="EMBL" id="CP144693">
    <property type="protein sequence ID" value="WVZ00780.1"/>
    <property type="molecule type" value="Genomic_DNA"/>
</dbReference>
<evidence type="ECO:0000259" key="1">
    <source>
        <dbReference type="PROSITE" id="PS50994"/>
    </source>
</evidence>
<evidence type="ECO:0000313" key="3">
    <source>
        <dbReference type="Proteomes" id="UP001374535"/>
    </source>
</evidence>
<evidence type="ECO:0000313" key="2">
    <source>
        <dbReference type="EMBL" id="WVZ00780.1"/>
    </source>
</evidence>
<dbReference type="AlphaFoldDB" id="A0AAQ3MZH6"/>
<dbReference type="PROSITE" id="PS50994">
    <property type="entry name" value="INTEGRASE"/>
    <property type="match status" value="1"/>
</dbReference>
<protein>
    <recommendedName>
        <fullName evidence="1">Integrase catalytic domain-containing protein</fullName>
    </recommendedName>
</protein>
<dbReference type="Gene3D" id="3.30.420.10">
    <property type="entry name" value="Ribonuclease H-like superfamily/Ribonuclease H"/>
    <property type="match status" value="1"/>
</dbReference>
<keyword evidence="3" id="KW-1185">Reference proteome</keyword>
<organism evidence="2 3">
    <name type="scientific">Vigna mungo</name>
    <name type="common">Black gram</name>
    <name type="synonym">Phaseolus mungo</name>
    <dbReference type="NCBI Taxonomy" id="3915"/>
    <lineage>
        <taxon>Eukaryota</taxon>
        <taxon>Viridiplantae</taxon>
        <taxon>Streptophyta</taxon>
        <taxon>Embryophyta</taxon>
        <taxon>Tracheophyta</taxon>
        <taxon>Spermatophyta</taxon>
        <taxon>Magnoliopsida</taxon>
        <taxon>eudicotyledons</taxon>
        <taxon>Gunneridae</taxon>
        <taxon>Pentapetalae</taxon>
        <taxon>rosids</taxon>
        <taxon>fabids</taxon>
        <taxon>Fabales</taxon>
        <taxon>Fabaceae</taxon>
        <taxon>Papilionoideae</taxon>
        <taxon>50 kb inversion clade</taxon>
        <taxon>NPAAA clade</taxon>
        <taxon>indigoferoid/millettioid clade</taxon>
        <taxon>Phaseoleae</taxon>
        <taxon>Vigna</taxon>
    </lineage>
</organism>
<dbReference type="Proteomes" id="UP001374535">
    <property type="component" value="Chromosome 8"/>
</dbReference>
<feature type="domain" description="Integrase catalytic" evidence="1">
    <location>
        <begin position="1"/>
        <end position="102"/>
    </location>
</feature>
<proteinExistence type="predicted"/>
<dbReference type="PANTHER" id="PTHR42648">
    <property type="entry name" value="TRANSPOSASE, PUTATIVE-RELATED"/>
    <property type="match status" value="1"/>
</dbReference>
<dbReference type="GO" id="GO:0003676">
    <property type="term" value="F:nucleic acid binding"/>
    <property type="evidence" value="ECO:0007669"/>
    <property type="project" value="InterPro"/>
</dbReference>
<reference evidence="2 3" key="1">
    <citation type="journal article" date="2023" name="Life. Sci Alliance">
        <title>Evolutionary insights into 3D genome organization and epigenetic landscape of Vigna mungo.</title>
        <authorList>
            <person name="Junaid A."/>
            <person name="Singh B."/>
            <person name="Bhatia S."/>
        </authorList>
    </citation>
    <scope>NUCLEOTIDE SEQUENCE [LARGE SCALE GENOMIC DNA]</scope>
    <source>
        <strain evidence="2">Urdbean</strain>
    </source>
</reference>
<dbReference type="InterPro" id="IPR012337">
    <property type="entry name" value="RNaseH-like_sf"/>
</dbReference>
<dbReference type="InterPro" id="IPR039537">
    <property type="entry name" value="Retrotran_Ty1/copia-like"/>
</dbReference>
<dbReference type="SUPFAM" id="SSF53098">
    <property type="entry name" value="Ribonuclease H-like"/>
    <property type="match status" value="1"/>
</dbReference>